<comment type="subunit">
    <text evidence="3">P1 and P2 exist as dimers at the large ribosomal subunit.</text>
</comment>
<comment type="function">
    <text evidence="1">Plays an important role in the elongation step of protein synthesis.</text>
</comment>
<dbReference type="HAMAP" id="MF_01478">
    <property type="entry name" value="Ribosomal_L12_arch"/>
    <property type="match status" value="1"/>
</dbReference>
<proteinExistence type="inferred from homology"/>
<evidence type="ECO:0000256" key="5">
    <source>
        <dbReference type="ARBA" id="ARBA00023274"/>
    </source>
</evidence>
<organism evidence="8 9">
    <name type="scientific">Microthlaspi erraticum</name>
    <dbReference type="NCBI Taxonomy" id="1685480"/>
    <lineage>
        <taxon>Eukaryota</taxon>
        <taxon>Viridiplantae</taxon>
        <taxon>Streptophyta</taxon>
        <taxon>Embryophyta</taxon>
        <taxon>Tracheophyta</taxon>
        <taxon>Spermatophyta</taxon>
        <taxon>Magnoliopsida</taxon>
        <taxon>eudicotyledons</taxon>
        <taxon>Gunneridae</taxon>
        <taxon>Pentapetalae</taxon>
        <taxon>rosids</taxon>
        <taxon>malvids</taxon>
        <taxon>Brassicales</taxon>
        <taxon>Brassicaceae</taxon>
        <taxon>Coluteocarpeae</taxon>
        <taxon>Microthlaspi</taxon>
    </lineage>
</organism>
<dbReference type="GO" id="GO:0002182">
    <property type="term" value="P:cytoplasmic translational elongation"/>
    <property type="evidence" value="ECO:0007669"/>
    <property type="project" value="InterPro"/>
</dbReference>
<name>A0A6D2I1E9_9BRAS</name>
<dbReference type="AlphaFoldDB" id="A0A6D2I1E9"/>
<dbReference type="InterPro" id="IPR023210">
    <property type="entry name" value="NADP_OxRdtase_dom"/>
</dbReference>
<dbReference type="PANTHER" id="PTHR43147:SF2">
    <property type="entry name" value="NADP-DEPENDENT OXIDOREDUCTASE DOMAIN-CONTAINING PROTEIN"/>
    <property type="match status" value="1"/>
</dbReference>
<dbReference type="InterPro" id="IPR027534">
    <property type="entry name" value="Ribosomal_P1/P2"/>
</dbReference>
<dbReference type="Pfam" id="PF00248">
    <property type="entry name" value="Aldo_ket_red"/>
    <property type="match status" value="1"/>
</dbReference>
<keyword evidence="5" id="KW-0687">Ribonucleoprotein</keyword>
<dbReference type="Pfam" id="PF00428">
    <property type="entry name" value="Ribosomal_60s"/>
    <property type="match status" value="1"/>
</dbReference>
<dbReference type="SUPFAM" id="SSF51430">
    <property type="entry name" value="NAD(P)-linked oxidoreductase"/>
    <property type="match status" value="1"/>
</dbReference>
<evidence type="ECO:0000256" key="1">
    <source>
        <dbReference type="ARBA" id="ARBA00003362"/>
    </source>
</evidence>
<dbReference type="InterPro" id="IPR036812">
    <property type="entry name" value="NAD(P)_OxRdtase_dom_sf"/>
</dbReference>
<dbReference type="CDD" id="cd05833">
    <property type="entry name" value="Ribosomal_P2"/>
    <property type="match status" value="1"/>
</dbReference>
<evidence type="ECO:0000256" key="6">
    <source>
        <dbReference type="SAM" id="MobiDB-lite"/>
    </source>
</evidence>
<comment type="similarity">
    <text evidence="2">Belongs to the eukaryotic ribosomal protein P1/P2 family.</text>
</comment>
<evidence type="ECO:0000313" key="8">
    <source>
        <dbReference type="EMBL" id="CAA7019047.1"/>
    </source>
</evidence>
<dbReference type="InterPro" id="IPR038716">
    <property type="entry name" value="P1/P2_N_sf"/>
</dbReference>
<evidence type="ECO:0000256" key="3">
    <source>
        <dbReference type="ARBA" id="ARBA00011266"/>
    </source>
</evidence>
<evidence type="ECO:0000256" key="4">
    <source>
        <dbReference type="ARBA" id="ARBA00022980"/>
    </source>
</evidence>
<dbReference type="FunFam" id="1.10.10.1410:FF:000002">
    <property type="entry name" value="60S acidic ribosomal protein P2"/>
    <property type="match status" value="1"/>
</dbReference>
<feature type="domain" description="NADP-dependent oxidoreductase" evidence="7">
    <location>
        <begin position="66"/>
        <end position="364"/>
    </location>
</feature>
<evidence type="ECO:0000259" key="7">
    <source>
        <dbReference type="Pfam" id="PF00248"/>
    </source>
</evidence>
<dbReference type="Gene3D" id="1.10.10.1410">
    <property type="match status" value="1"/>
</dbReference>
<evidence type="ECO:0000313" key="9">
    <source>
        <dbReference type="Proteomes" id="UP000467841"/>
    </source>
</evidence>
<keyword evidence="9" id="KW-1185">Reference proteome</keyword>
<keyword evidence="4" id="KW-0689">Ribosomal protein</keyword>
<dbReference type="PANTHER" id="PTHR43147">
    <property type="entry name" value="PROTEIN TAS"/>
    <property type="match status" value="1"/>
</dbReference>
<dbReference type="GO" id="GO:0003735">
    <property type="term" value="F:structural constituent of ribosome"/>
    <property type="evidence" value="ECO:0007669"/>
    <property type="project" value="InterPro"/>
</dbReference>
<dbReference type="GO" id="GO:0022625">
    <property type="term" value="C:cytosolic large ribosomal subunit"/>
    <property type="evidence" value="ECO:0007669"/>
    <property type="project" value="InterPro"/>
</dbReference>
<accession>A0A6D2I1E9</accession>
<reference evidence="8" key="1">
    <citation type="submission" date="2020-01" db="EMBL/GenBank/DDBJ databases">
        <authorList>
            <person name="Mishra B."/>
        </authorList>
    </citation>
    <scope>NUCLEOTIDE SEQUENCE [LARGE SCALE GENOMIC DNA]</scope>
</reference>
<dbReference type="Gene3D" id="3.20.20.100">
    <property type="entry name" value="NADP-dependent oxidoreductase domain"/>
    <property type="match status" value="1"/>
</dbReference>
<dbReference type="InterPro" id="IPR044076">
    <property type="entry name" value="Ribosomal_P2"/>
</dbReference>
<dbReference type="CDD" id="cd19101">
    <property type="entry name" value="AKR_unchar"/>
    <property type="match status" value="1"/>
</dbReference>
<dbReference type="OrthoDB" id="48988at2759"/>
<feature type="region of interest" description="Disordered" evidence="6">
    <location>
        <begin position="442"/>
        <end position="494"/>
    </location>
</feature>
<sequence>MPMALHSIFATNLGTTVSSCMSKTSTRSYRNRIGVISVNCSMETTQADDRCVKLKNGNDSLEISRVINGMWQTSGGWGKIDRNDAVEAMLRYADAGLSTFDMADIYGPAEDLYGIFINRVRRERPPEYLEKIKGLTKWVPRPGKMTSNYVRQNIDISRKRMDVASLDMLQFHWWDYANDGYLDALKHLTDLKDEGKIKTLALTNFDTERLEKILENGIPIVSNQVQHSVVDMRPQQKMAQLCELTGVKLITYGTVMGGLLSEKYLDTTNLTISLKTPSLQKYKTVVDTWGGWNLFQSLLRTMKSIATKHGVSIPTVAVRYVLDQQGVAGSMIGVRLGLAEHIQDANAIFTLVLDDEDVSSIQEVTKKAIRFLRDRSTSTKMKVVAAFLLAVLSGKASPTSGDIKTILGSVGAESEDAQIELLLKEVKGKDLAELIASGREKLASVPSGGGGVAMASAPSAGGGGGAAPAAESKKEEKKEEKEESDDDMGFSLFE</sequence>
<comment type="caution">
    <text evidence="8">The sequence shown here is derived from an EMBL/GenBank/DDBJ whole genome shotgun (WGS) entry which is preliminary data.</text>
</comment>
<evidence type="ECO:0000256" key="2">
    <source>
        <dbReference type="ARBA" id="ARBA00005436"/>
    </source>
</evidence>
<dbReference type="EMBL" id="CACVBM020000443">
    <property type="protein sequence ID" value="CAA7019047.1"/>
    <property type="molecule type" value="Genomic_DNA"/>
</dbReference>
<protein>
    <recommendedName>
        <fullName evidence="7">NADP-dependent oxidoreductase domain-containing protein</fullName>
    </recommendedName>
</protein>
<feature type="compositionally biased region" description="Basic and acidic residues" evidence="6">
    <location>
        <begin position="471"/>
        <end position="481"/>
    </location>
</feature>
<gene>
    <name evidence="8" type="ORF">MERR_LOCUS6282</name>
</gene>
<dbReference type="Proteomes" id="UP000467841">
    <property type="component" value="Unassembled WGS sequence"/>
</dbReference>